<name>A0A0A9HYX8_ARUDO</name>
<protein>
    <submittedName>
        <fullName evidence="2">Uncharacterized protein</fullName>
    </submittedName>
</protein>
<dbReference type="EMBL" id="GBRH01159808">
    <property type="protein sequence ID" value="JAE38088.1"/>
    <property type="molecule type" value="Transcribed_RNA"/>
</dbReference>
<evidence type="ECO:0000256" key="1">
    <source>
        <dbReference type="SAM" id="SignalP"/>
    </source>
</evidence>
<feature type="signal peptide" evidence="1">
    <location>
        <begin position="1"/>
        <end position="19"/>
    </location>
</feature>
<accession>A0A0A9HYX8</accession>
<dbReference type="AlphaFoldDB" id="A0A0A9HYX8"/>
<feature type="chain" id="PRO_5002063203" evidence="1">
    <location>
        <begin position="20"/>
        <end position="52"/>
    </location>
</feature>
<evidence type="ECO:0000313" key="2">
    <source>
        <dbReference type="EMBL" id="JAE38088.1"/>
    </source>
</evidence>
<reference evidence="2" key="1">
    <citation type="submission" date="2014-09" db="EMBL/GenBank/DDBJ databases">
        <authorList>
            <person name="Magalhaes I.L.F."/>
            <person name="Oliveira U."/>
            <person name="Santos F.R."/>
            <person name="Vidigal T.H.D.A."/>
            <person name="Brescovit A.D."/>
            <person name="Santos A.J."/>
        </authorList>
    </citation>
    <scope>NUCLEOTIDE SEQUENCE</scope>
    <source>
        <tissue evidence="2">Shoot tissue taken approximately 20 cm above the soil surface</tissue>
    </source>
</reference>
<keyword evidence="1" id="KW-0732">Signal</keyword>
<reference evidence="2" key="2">
    <citation type="journal article" date="2015" name="Data Brief">
        <title>Shoot transcriptome of the giant reed, Arundo donax.</title>
        <authorList>
            <person name="Barrero R.A."/>
            <person name="Guerrero F.D."/>
            <person name="Moolhuijzen P."/>
            <person name="Goolsby J.A."/>
            <person name="Tidwell J."/>
            <person name="Bellgard S.E."/>
            <person name="Bellgard M.I."/>
        </authorList>
    </citation>
    <scope>NUCLEOTIDE SEQUENCE</scope>
    <source>
        <tissue evidence="2">Shoot tissue taken approximately 20 cm above the soil surface</tissue>
    </source>
</reference>
<sequence length="52" mass="5878">MVLLGILIVCVSSIYTCLSYENTVISIEIFDAEEGVYARVTTVKQYWSPVLF</sequence>
<organism evidence="2">
    <name type="scientific">Arundo donax</name>
    <name type="common">Giant reed</name>
    <name type="synonym">Donax arundinaceus</name>
    <dbReference type="NCBI Taxonomy" id="35708"/>
    <lineage>
        <taxon>Eukaryota</taxon>
        <taxon>Viridiplantae</taxon>
        <taxon>Streptophyta</taxon>
        <taxon>Embryophyta</taxon>
        <taxon>Tracheophyta</taxon>
        <taxon>Spermatophyta</taxon>
        <taxon>Magnoliopsida</taxon>
        <taxon>Liliopsida</taxon>
        <taxon>Poales</taxon>
        <taxon>Poaceae</taxon>
        <taxon>PACMAD clade</taxon>
        <taxon>Arundinoideae</taxon>
        <taxon>Arundineae</taxon>
        <taxon>Arundo</taxon>
    </lineage>
</organism>
<proteinExistence type="predicted"/>